<dbReference type="GO" id="GO:0016787">
    <property type="term" value="F:hydrolase activity"/>
    <property type="evidence" value="ECO:0007669"/>
    <property type="project" value="UniProtKB-KW"/>
</dbReference>
<accession>A0A3N4NHD6</accession>
<dbReference type="SUPFAM" id="SSF101478">
    <property type="entry name" value="ADP-ribosylglycohydrolase"/>
    <property type="match status" value="1"/>
</dbReference>
<gene>
    <name evidence="2" type="ORF">EGK74_00800</name>
</gene>
<dbReference type="AlphaFoldDB" id="A0A3N4NHD6"/>
<dbReference type="EMBL" id="RPFL01000001">
    <property type="protein sequence ID" value="RPD90919.1"/>
    <property type="molecule type" value="Genomic_DNA"/>
</dbReference>
<evidence type="ECO:0000256" key="1">
    <source>
        <dbReference type="PIRSR" id="PIRSR605502-1"/>
    </source>
</evidence>
<sequence>MLGAVIGDIVGSPFEFSPYKHTDFELFGVEADFTDDTVCTVAVADWVNQGCPDNLAAILQSWCRRYPNPKGAYGGQFHEWIFQENLQPYGSWGNGSAMRVSAAGWAFDDLVGVLHYAERSAIVTHNHPEGIKGAQAVAAAIYWAREGRDKAFIRTQICERFGYDLNRTCDNIRPNYQFDASCMNTVPEAVIAFLDSEGFEHALRLAVSLGGDSDTLAAITGSIAEAYYQRLPSEIVEKALVKLPDEMKEVLFKIKK</sequence>
<comment type="caution">
    <text evidence="2">The sequence shown here is derived from an EMBL/GenBank/DDBJ whole genome shotgun (WGS) entry which is preliminary data.</text>
</comment>
<dbReference type="OrthoDB" id="9798107at2"/>
<name>A0A3N4NHD6_9NEIS</name>
<dbReference type="RefSeq" id="WP_123803600.1">
    <property type="nucleotide sequence ID" value="NZ_RPFL01000001.1"/>
</dbReference>
<comment type="cofactor">
    <cofactor evidence="1">
        <name>Mg(2+)</name>
        <dbReference type="ChEBI" id="CHEBI:18420"/>
    </cofactor>
    <text evidence="1">Binds 2 magnesium ions per subunit.</text>
</comment>
<organism evidence="2 3">
    <name type="scientific">Neisseria weixii</name>
    <dbReference type="NCBI Taxonomy" id="1853276"/>
    <lineage>
        <taxon>Bacteria</taxon>
        <taxon>Pseudomonadati</taxon>
        <taxon>Pseudomonadota</taxon>
        <taxon>Betaproteobacteria</taxon>
        <taxon>Neisseriales</taxon>
        <taxon>Neisseriaceae</taxon>
        <taxon>Neisseria</taxon>
    </lineage>
</organism>
<keyword evidence="3" id="KW-1185">Reference proteome</keyword>
<feature type="binding site" evidence="1">
    <location>
        <position position="214"/>
    </location>
    <ligand>
        <name>Mg(2+)</name>
        <dbReference type="ChEBI" id="CHEBI:18420"/>
        <label>1</label>
    </ligand>
</feature>
<feature type="binding site" evidence="1">
    <location>
        <position position="212"/>
    </location>
    <ligand>
        <name>Mg(2+)</name>
        <dbReference type="ChEBI" id="CHEBI:18420"/>
        <label>1</label>
    </ligand>
</feature>
<dbReference type="InterPro" id="IPR005502">
    <property type="entry name" value="Ribosyl_crysJ1"/>
</dbReference>
<feature type="binding site" evidence="1">
    <location>
        <position position="215"/>
    </location>
    <ligand>
        <name>Mg(2+)</name>
        <dbReference type="ChEBI" id="CHEBI:18420"/>
        <label>1</label>
    </ligand>
</feature>
<reference evidence="2 3" key="1">
    <citation type="submission" date="2018-11" db="EMBL/GenBank/DDBJ databases">
        <title>Neisseria weixii sp. nov. isolated from the rectal contents of plateau pika (Ochotona cruzoniae).</title>
        <authorList>
            <person name="Zhang G."/>
        </authorList>
    </citation>
    <scope>NUCLEOTIDE SEQUENCE [LARGE SCALE GENOMIC DNA]</scope>
    <source>
        <strain evidence="2 3">10009</strain>
    </source>
</reference>
<feature type="binding site" evidence="1">
    <location>
        <position position="35"/>
    </location>
    <ligand>
        <name>Mg(2+)</name>
        <dbReference type="ChEBI" id="CHEBI:18420"/>
        <label>1</label>
    </ligand>
</feature>
<dbReference type="PANTHER" id="PTHR16222">
    <property type="entry name" value="ADP-RIBOSYLGLYCOHYDROLASE"/>
    <property type="match status" value="1"/>
</dbReference>
<feature type="binding site" evidence="1">
    <location>
        <position position="36"/>
    </location>
    <ligand>
        <name>Mg(2+)</name>
        <dbReference type="ChEBI" id="CHEBI:18420"/>
        <label>1</label>
    </ligand>
</feature>
<evidence type="ECO:0000313" key="2">
    <source>
        <dbReference type="EMBL" id="RPD90919.1"/>
    </source>
</evidence>
<protein>
    <submittedName>
        <fullName evidence="2">ADP-ribosylglycohydrolase</fullName>
    </submittedName>
</protein>
<dbReference type="PANTHER" id="PTHR16222:SF12">
    <property type="entry name" value="ADP-RIBOSYLGLYCOHYDROLASE-RELATED"/>
    <property type="match status" value="1"/>
</dbReference>
<dbReference type="Gene3D" id="1.10.4080.10">
    <property type="entry name" value="ADP-ribosylation/Crystallin J1"/>
    <property type="match status" value="1"/>
</dbReference>
<dbReference type="Pfam" id="PF03747">
    <property type="entry name" value="ADP_ribosyl_GH"/>
    <property type="match status" value="1"/>
</dbReference>
<dbReference type="Proteomes" id="UP000272412">
    <property type="component" value="Unassembled WGS sequence"/>
</dbReference>
<evidence type="ECO:0000313" key="3">
    <source>
        <dbReference type="Proteomes" id="UP000272412"/>
    </source>
</evidence>
<dbReference type="InterPro" id="IPR050792">
    <property type="entry name" value="ADP-ribosylglycohydrolase"/>
</dbReference>
<dbReference type="GO" id="GO:0046872">
    <property type="term" value="F:metal ion binding"/>
    <property type="evidence" value="ECO:0007669"/>
    <property type="project" value="UniProtKB-KW"/>
</dbReference>
<proteinExistence type="predicted"/>
<keyword evidence="1" id="KW-0460">Magnesium</keyword>
<keyword evidence="1" id="KW-0479">Metal-binding</keyword>
<keyword evidence="2" id="KW-0378">Hydrolase</keyword>
<feature type="binding site" evidence="1">
    <location>
        <position position="34"/>
    </location>
    <ligand>
        <name>Mg(2+)</name>
        <dbReference type="ChEBI" id="CHEBI:18420"/>
        <label>1</label>
    </ligand>
</feature>
<dbReference type="InterPro" id="IPR036705">
    <property type="entry name" value="Ribosyl_crysJ1_sf"/>
</dbReference>